<dbReference type="OrthoDB" id="5290969at2759"/>
<keyword evidence="2" id="KW-0479">Metal-binding</keyword>
<sequence length="190" mass="20406">MEGHCQCGQIRFRTPLPEPQALYICHCTECRHQSSSTYGMTAIFPFFDIAAFAPRPGAIAVYARPNPHGRTEGYFCTTCGSRLVHVAVSSSSSSSTSQPRTLSVKAGCLDGLSKEMMRRAVHIWTRSAVVDIPKDALQYAEEPPGGEFQGGGGGSGGEWEARLIFAPRPVDSLDLDPATTTSAGKNLALR</sequence>
<dbReference type="PANTHER" id="PTHR33337:SF3">
    <property type="entry name" value="CENP-V_GFA DOMAIN-CONTAINING PROTEIN"/>
    <property type="match status" value="1"/>
</dbReference>
<comment type="caution">
    <text evidence="6">The sequence shown here is derived from an EMBL/GenBank/DDBJ whole genome shotgun (WGS) entry which is preliminary data.</text>
</comment>
<keyword evidence="4" id="KW-0456">Lyase</keyword>
<protein>
    <recommendedName>
        <fullName evidence="5">CENP-V/GFA domain-containing protein</fullName>
    </recommendedName>
</protein>
<dbReference type="AlphaFoldDB" id="A0A178CD54"/>
<dbReference type="Proteomes" id="UP000185904">
    <property type="component" value="Unassembled WGS sequence"/>
</dbReference>
<name>A0A178CD54_9EURO</name>
<evidence type="ECO:0000256" key="4">
    <source>
        <dbReference type="ARBA" id="ARBA00023239"/>
    </source>
</evidence>
<evidence type="ECO:0000256" key="3">
    <source>
        <dbReference type="ARBA" id="ARBA00022833"/>
    </source>
</evidence>
<comment type="similarity">
    <text evidence="1">Belongs to the Gfa family.</text>
</comment>
<evidence type="ECO:0000313" key="6">
    <source>
        <dbReference type="EMBL" id="OAL26651.1"/>
    </source>
</evidence>
<keyword evidence="3" id="KW-0862">Zinc</keyword>
<dbReference type="GO" id="GO:0046872">
    <property type="term" value="F:metal ion binding"/>
    <property type="evidence" value="ECO:0007669"/>
    <property type="project" value="UniProtKB-KW"/>
</dbReference>
<evidence type="ECO:0000259" key="5">
    <source>
        <dbReference type="PROSITE" id="PS51891"/>
    </source>
</evidence>
<evidence type="ECO:0000313" key="7">
    <source>
        <dbReference type="Proteomes" id="UP000185904"/>
    </source>
</evidence>
<dbReference type="GO" id="GO:0016846">
    <property type="term" value="F:carbon-sulfur lyase activity"/>
    <property type="evidence" value="ECO:0007669"/>
    <property type="project" value="InterPro"/>
</dbReference>
<gene>
    <name evidence="6" type="ORF">AYO20_09992</name>
</gene>
<organism evidence="6 7">
    <name type="scientific">Fonsecaea nubica</name>
    <dbReference type="NCBI Taxonomy" id="856822"/>
    <lineage>
        <taxon>Eukaryota</taxon>
        <taxon>Fungi</taxon>
        <taxon>Dikarya</taxon>
        <taxon>Ascomycota</taxon>
        <taxon>Pezizomycotina</taxon>
        <taxon>Eurotiomycetes</taxon>
        <taxon>Chaetothyriomycetidae</taxon>
        <taxon>Chaetothyriales</taxon>
        <taxon>Herpotrichiellaceae</taxon>
        <taxon>Fonsecaea</taxon>
    </lineage>
</organism>
<proteinExistence type="inferred from homology"/>
<dbReference type="Gene3D" id="2.170.150.70">
    <property type="match status" value="1"/>
</dbReference>
<evidence type="ECO:0000256" key="1">
    <source>
        <dbReference type="ARBA" id="ARBA00005495"/>
    </source>
</evidence>
<evidence type="ECO:0000256" key="2">
    <source>
        <dbReference type="ARBA" id="ARBA00022723"/>
    </source>
</evidence>
<reference evidence="6 7" key="1">
    <citation type="submission" date="2016-03" db="EMBL/GenBank/DDBJ databases">
        <title>The draft genome sequence of Fonsecaea nubica causative agent of cutaneous subcutaneous infection in human host.</title>
        <authorList>
            <person name="Costa F."/>
            <person name="Sybren D.H."/>
            <person name="Raittz R.T."/>
            <person name="Weiss V.A."/>
            <person name="Leao A.C."/>
            <person name="Gomes R."/>
            <person name="De Souza E.M."/>
            <person name="Pedrosa F.O."/>
            <person name="Steffens M.B."/>
            <person name="Bombassaro A."/>
            <person name="Tadra-Sfeir M.Z."/>
            <person name="Moreno L.F."/>
            <person name="Najafzadeh M.J."/>
            <person name="Felipe M.S."/>
            <person name="Teixeira M."/>
            <person name="Sun J."/>
            <person name="Xi L."/>
            <person name="Castro M.A."/>
            <person name="Vicente V.A."/>
        </authorList>
    </citation>
    <scope>NUCLEOTIDE SEQUENCE [LARGE SCALE GENOMIC DNA]</scope>
    <source>
        <strain evidence="6 7">CBS 269.64</strain>
    </source>
</reference>
<dbReference type="EMBL" id="LVCJ01000100">
    <property type="protein sequence ID" value="OAL26651.1"/>
    <property type="molecule type" value="Genomic_DNA"/>
</dbReference>
<dbReference type="PROSITE" id="PS51891">
    <property type="entry name" value="CENP_V_GFA"/>
    <property type="match status" value="1"/>
</dbReference>
<dbReference type="GeneID" id="34593386"/>
<dbReference type="Pfam" id="PF04828">
    <property type="entry name" value="GFA"/>
    <property type="match status" value="1"/>
</dbReference>
<dbReference type="PANTHER" id="PTHR33337">
    <property type="entry name" value="GFA DOMAIN-CONTAINING PROTEIN"/>
    <property type="match status" value="1"/>
</dbReference>
<keyword evidence="7" id="KW-1185">Reference proteome</keyword>
<dbReference type="InterPro" id="IPR006913">
    <property type="entry name" value="CENP-V/GFA"/>
</dbReference>
<dbReference type="SUPFAM" id="SSF51316">
    <property type="entry name" value="Mss4-like"/>
    <property type="match status" value="1"/>
</dbReference>
<dbReference type="RefSeq" id="XP_022495776.1">
    <property type="nucleotide sequence ID" value="XM_022648257.1"/>
</dbReference>
<dbReference type="InterPro" id="IPR011057">
    <property type="entry name" value="Mss4-like_sf"/>
</dbReference>
<feature type="domain" description="CENP-V/GFA" evidence="5">
    <location>
        <begin position="1"/>
        <end position="125"/>
    </location>
</feature>
<accession>A0A178CD54</accession>